<evidence type="ECO:0000313" key="2">
    <source>
        <dbReference type="EMBL" id="MEL1264393.1"/>
    </source>
</evidence>
<evidence type="ECO:0000313" key="3">
    <source>
        <dbReference type="Proteomes" id="UP001459204"/>
    </source>
</evidence>
<gene>
    <name evidence="2" type="ORF">AAD027_08425</name>
</gene>
<organism evidence="2 3">
    <name type="scientific">Pseudoxanthomonas putridarboris</name>
    <dbReference type="NCBI Taxonomy" id="752605"/>
    <lineage>
        <taxon>Bacteria</taxon>
        <taxon>Pseudomonadati</taxon>
        <taxon>Pseudomonadota</taxon>
        <taxon>Gammaproteobacteria</taxon>
        <taxon>Lysobacterales</taxon>
        <taxon>Lysobacteraceae</taxon>
        <taxon>Pseudoxanthomonas</taxon>
    </lineage>
</organism>
<protein>
    <submittedName>
        <fullName evidence="2">CopL family metal-binding regulatory protein</fullName>
    </submittedName>
</protein>
<keyword evidence="1" id="KW-0732">Signal</keyword>
<feature type="signal peptide" evidence="1">
    <location>
        <begin position="1"/>
        <end position="26"/>
    </location>
</feature>
<dbReference type="InterPro" id="IPR048034">
    <property type="entry name" value="CopL-like"/>
</dbReference>
<sequence>MSRAAALLRALLCLALLLNGTGYAHAATRMAMGTLADSTPVETKPPCHGDATMAMEHAPPEATVSDDAPAMSDCCTSDSCDGPCMQHAPALPWPALIAPMRPVPSSAPSYRASAHASALLTHRHRPPIFLA</sequence>
<accession>A0ABU9J0X8</accession>
<feature type="chain" id="PRO_5045570014" evidence="1">
    <location>
        <begin position="27"/>
        <end position="131"/>
    </location>
</feature>
<dbReference type="Proteomes" id="UP001459204">
    <property type="component" value="Unassembled WGS sequence"/>
</dbReference>
<reference evidence="2 3" key="1">
    <citation type="submission" date="2024-04" db="EMBL/GenBank/DDBJ databases">
        <title>Draft genome sequence of Pseudoxanthomonas putridarboris WD12.</title>
        <authorList>
            <person name="Oh J."/>
        </authorList>
    </citation>
    <scope>NUCLEOTIDE SEQUENCE [LARGE SCALE GENOMIC DNA]</scope>
    <source>
        <strain evidence="2 3">WD12</strain>
    </source>
</reference>
<evidence type="ECO:0000256" key="1">
    <source>
        <dbReference type="SAM" id="SignalP"/>
    </source>
</evidence>
<dbReference type="EMBL" id="JBBWWT010000003">
    <property type="protein sequence ID" value="MEL1264393.1"/>
    <property type="molecule type" value="Genomic_DNA"/>
</dbReference>
<dbReference type="RefSeq" id="WP_341725576.1">
    <property type="nucleotide sequence ID" value="NZ_JBBWWT010000003.1"/>
</dbReference>
<name>A0ABU9J0X8_9GAMM</name>
<proteinExistence type="predicted"/>
<keyword evidence="3" id="KW-1185">Reference proteome</keyword>
<dbReference type="NCBIfam" id="NF033807">
    <property type="entry name" value="CopL_fam"/>
    <property type="match status" value="1"/>
</dbReference>
<comment type="caution">
    <text evidence="2">The sequence shown here is derived from an EMBL/GenBank/DDBJ whole genome shotgun (WGS) entry which is preliminary data.</text>
</comment>